<evidence type="ECO:0000256" key="1">
    <source>
        <dbReference type="SAM" id="MobiDB-lite"/>
    </source>
</evidence>
<organism evidence="2 3">
    <name type="scientific">Portunus trituberculatus</name>
    <name type="common">Swimming crab</name>
    <name type="synonym">Neptunus trituberculatus</name>
    <dbReference type="NCBI Taxonomy" id="210409"/>
    <lineage>
        <taxon>Eukaryota</taxon>
        <taxon>Metazoa</taxon>
        <taxon>Ecdysozoa</taxon>
        <taxon>Arthropoda</taxon>
        <taxon>Crustacea</taxon>
        <taxon>Multicrustacea</taxon>
        <taxon>Malacostraca</taxon>
        <taxon>Eumalacostraca</taxon>
        <taxon>Eucarida</taxon>
        <taxon>Decapoda</taxon>
        <taxon>Pleocyemata</taxon>
        <taxon>Brachyura</taxon>
        <taxon>Eubrachyura</taxon>
        <taxon>Portunoidea</taxon>
        <taxon>Portunidae</taxon>
        <taxon>Portuninae</taxon>
        <taxon>Portunus</taxon>
    </lineage>
</organism>
<gene>
    <name evidence="2" type="ORF">E2C01_036492</name>
</gene>
<dbReference type="OrthoDB" id="10022292at2759"/>
<comment type="caution">
    <text evidence="2">The sequence shown here is derived from an EMBL/GenBank/DDBJ whole genome shotgun (WGS) entry which is preliminary data.</text>
</comment>
<keyword evidence="3" id="KW-1185">Reference proteome</keyword>
<sequence>MAAAGEWELVKNSRKKASSVPNGKLSKEERKNFIEKTPRVTATVLLFNDVPPPLNTTSCTNGNLLYVFIGGAQLGRQLHRDICVCSSAMATIDISCKGCEFDDWKIIAPAVPMEDSELNNN</sequence>
<evidence type="ECO:0000313" key="3">
    <source>
        <dbReference type="Proteomes" id="UP000324222"/>
    </source>
</evidence>
<accession>A0A5B7F6V2</accession>
<feature type="region of interest" description="Disordered" evidence="1">
    <location>
        <begin position="1"/>
        <end position="24"/>
    </location>
</feature>
<name>A0A5B7F6V2_PORTR</name>
<dbReference type="EMBL" id="VSRR010005596">
    <property type="protein sequence ID" value="MPC42861.1"/>
    <property type="molecule type" value="Genomic_DNA"/>
</dbReference>
<dbReference type="AlphaFoldDB" id="A0A5B7F6V2"/>
<dbReference type="Proteomes" id="UP000324222">
    <property type="component" value="Unassembled WGS sequence"/>
</dbReference>
<reference evidence="2 3" key="1">
    <citation type="submission" date="2019-05" db="EMBL/GenBank/DDBJ databases">
        <title>Another draft genome of Portunus trituberculatus and its Hox gene families provides insights of decapod evolution.</title>
        <authorList>
            <person name="Jeong J.-H."/>
            <person name="Song I."/>
            <person name="Kim S."/>
            <person name="Choi T."/>
            <person name="Kim D."/>
            <person name="Ryu S."/>
            <person name="Kim W."/>
        </authorList>
    </citation>
    <scope>NUCLEOTIDE SEQUENCE [LARGE SCALE GENOMIC DNA]</scope>
    <source>
        <tissue evidence="2">Muscle</tissue>
    </source>
</reference>
<proteinExistence type="predicted"/>
<protein>
    <submittedName>
        <fullName evidence="2">Uncharacterized protein</fullName>
    </submittedName>
</protein>
<evidence type="ECO:0000313" key="2">
    <source>
        <dbReference type="EMBL" id="MPC42861.1"/>
    </source>
</evidence>